<dbReference type="Proteomes" id="UP001519294">
    <property type="component" value="Unassembled WGS sequence"/>
</dbReference>
<proteinExistence type="predicted"/>
<keyword evidence="1" id="KW-1133">Transmembrane helix</keyword>
<evidence type="ECO:0000313" key="2">
    <source>
        <dbReference type="EMBL" id="MBP2259071.1"/>
    </source>
</evidence>
<dbReference type="EMBL" id="JAGIKX010000050">
    <property type="protein sequence ID" value="MBP2259071.1"/>
    <property type="molecule type" value="Genomic_DNA"/>
</dbReference>
<evidence type="ECO:0000313" key="3">
    <source>
        <dbReference type="Proteomes" id="UP001519294"/>
    </source>
</evidence>
<comment type="caution">
    <text evidence="2">The sequence shown here is derived from an EMBL/GenBank/DDBJ whole genome shotgun (WGS) entry which is preliminary data.</text>
</comment>
<sequence length="78" mass="8584">MNGNKGMMTSLITVGMAGAAIYGITRSMKNGTLQRLPQTIFNGMNKLQPQQFTNSLQKQVANQNLQQQTGNNNQNNQL</sequence>
<evidence type="ECO:0000256" key="1">
    <source>
        <dbReference type="SAM" id="Phobius"/>
    </source>
</evidence>
<keyword evidence="1" id="KW-0812">Transmembrane</keyword>
<dbReference type="RefSeq" id="WP_226371703.1">
    <property type="nucleotide sequence ID" value="NZ_JAGIKX010000050.1"/>
</dbReference>
<keyword evidence="3" id="KW-1185">Reference proteome</keyword>
<accession>A0ABS4SC30</accession>
<feature type="transmembrane region" description="Helical" evidence="1">
    <location>
        <begin position="6"/>
        <end position="25"/>
    </location>
</feature>
<name>A0ABS4SC30_9BACI</name>
<keyword evidence="1" id="KW-0472">Membrane</keyword>
<protein>
    <recommendedName>
        <fullName evidence="4">DUF3918 domain-containing protein</fullName>
    </recommendedName>
</protein>
<gene>
    <name evidence="2" type="ORF">J2Z81_003062</name>
</gene>
<evidence type="ECO:0008006" key="4">
    <source>
        <dbReference type="Google" id="ProtNLM"/>
    </source>
</evidence>
<organism evidence="2 3">
    <name type="scientific">Virgibacillus alimentarius</name>
    <dbReference type="NCBI Taxonomy" id="698769"/>
    <lineage>
        <taxon>Bacteria</taxon>
        <taxon>Bacillati</taxon>
        <taxon>Bacillota</taxon>
        <taxon>Bacilli</taxon>
        <taxon>Bacillales</taxon>
        <taxon>Bacillaceae</taxon>
        <taxon>Virgibacillus</taxon>
    </lineage>
</organism>
<reference evidence="2 3" key="1">
    <citation type="submission" date="2021-03" db="EMBL/GenBank/DDBJ databases">
        <title>Genomic Encyclopedia of Type Strains, Phase IV (KMG-IV): sequencing the most valuable type-strain genomes for metagenomic binning, comparative biology and taxonomic classification.</title>
        <authorList>
            <person name="Goeker M."/>
        </authorList>
    </citation>
    <scope>NUCLEOTIDE SEQUENCE [LARGE SCALE GENOMIC DNA]</scope>
    <source>
        <strain evidence="2 3">DSM 25790</strain>
    </source>
</reference>